<evidence type="ECO:0000313" key="16">
    <source>
        <dbReference type="Proteomes" id="UP000271974"/>
    </source>
</evidence>
<dbReference type="EMBL" id="RQTK01000467">
    <property type="protein sequence ID" value="RUS79172.1"/>
    <property type="molecule type" value="Genomic_DNA"/>
</dbReference>
<gene>
    <name evidence="15" type="ORF">EGW08_013080</name>
</gene>
<dbReference type="SMART" id="SM00184">
    <property type="entry name" value="RING"/>
    <property type="match status" value="1"/>
</dbReference>
<dbReference type="PROSITE" id="PS50089">
    <property type="entry name" value="ZF_RING_2"/>
    <property type="match status" value="1"/>
</dbReference>
<dbReference type="InterPro" id="IPR004170">
    <property type="entry name" value="WWE_dom"/>
</dbReference>
<evidence type="ECO:0000256" key="9">
    <source>
        <dbReference type="ARBA" id="ARBA00022976"/>
    </source>
</evidence>
<dbReference type="UniPathway" id="UPA00143"/>
<dbReference type="EC" id="2.3.2.27" evidence="11"/>
<keyword evidence="16" id="KW-1185">Reference proteome</keyword>
<keyword evidence="8 11" id="KW-0862">Zinc</keyword>
<dbReference type="Gene3D" id="3.30.720.50">
    <property type="match status" value="2"/>
</dbReference>
<evidence type="ECO:0000256" key="4">
    <source>
        <dbReference type="ARBA" id="ARBA00022679"/>
    </source>
</evidence>
<comment type="pathway">
    <text evidence="2 11">Protein modification; protein ubiquitination.</text>
</comment>
<evidence type="ECO:0000256" key="1">
    <source>
        <dbReference type="ARBA" id="ARBA00000900"/>
    </source>
</evidence>
<dbReference type="GO" id="GO:0016567">
    <property type="term" value="P:protein ubiquitination"/>
    <property type="evidence" value="ECO:0007669"/>
    <property type="project" value="UniProtKB-UniRule"/>
</dbReference>
<dbReference type="GO" id="GO:0007219">
    <property type="term" value="P:Notch signaling pathway"/>
    <property type="evidence" value="ECO:0007669"/>
    <property type="project" value="UniProtKB-KW"/>
</dbReference>
<dbReference type="GO" id="GO:0005737">
    <property type="term" value="C:cytoplasm"/>
    <property type="evidence" value="ECO:0007669"/>
    <property type="project" value="UniProtKB-SubCell"/>
</dbReference>
<accession>A0A3S1BAW2</accession>
<evidence type="ECO:0000256" key="10">
    <source>
        <dbReference type="PROSITE-ProRule" id="PRU00175"/>
    </source>
</evidence>
<keyword evidence="7 10" id="KW-0863">Zinc-finger</keyword>
<comment type="similarity">
    <text evidence="3 11">Belongs to the Deltex family.</text>
</comment>
<evidence type="ECO:0000256" key="3">
    <source>
        <dbReference type="ARBA" id="ARBA00009413"/>
    </source>
</evidence>
<protein>
    <recommendedName>
        <fullName evidence="11">E3 ubiquitin-protein ligase</fullName>
        <ecNumber evidence="11">2.3.2.27</ecNumber>
    </recommendedName>
</protein>
<keyword evidence="9" id="KW-0914">Notch signaling pathway</keyword>
<evidence type="ECO:0000256" key="7">
    <source>
        <dbReference type="ARBA" id="ARBA00022771"/>
    </source>
</evidence>
<comment type="caution">
    <text evidence="15">The sequence shown here is derived from an EMBL/GenBank/DDBJ whole genome shotgun (WGS) entry which is preliminary data.</text>
</comment>
<feature type="domain" description="WWE" evidence="14">
    <location>
        <begin position="1"/>
        <end position="77"/>
    </location>
</feature>
<keyword evidence="11" id="KW-0963">Cytoplasm</keyword>
<dbReference type="PANTHER" id="PTHR12622">
    <property type="entry name" value="DELTEX-RELATED"/>
    <property type="match status" value="1"/>
</dbReference>
<dbReference type="Proteomes" id="UP000271974">
    <property type="component" value="Unassembled WGS sequence"/>
</dbReference>
<name>A0A3S1BAW2_ELYCH</name>
<feature type="compositionally biased region" description="Basic residues" evidence="12">
    <location>
        <begin position="264"/>
        <end position="279"/>
    </location>
</feature>
<dbReference type="InterPro" id="IPR001841">
    <property type="entry name" value="Znf_RING"/>
</dbReference>
<evidence type="ECO:0000256" key="2">
    <source>
        <dbReference type="ARBA" id="ARBA00004906"/>
    </source>
</evidence>
<dbReference type="InterPro" id="IPR013083">
    <property type="entry name" value="Znf_RING/FYVE/PHD"/>
</dbReference>
<proteinExistence type="inferred from homology"/>
<dbReference type="Pfam" id="PF18102">
    <property type="entry name" value="DTC"/>
    <property type="match status" value="1"/>
</dbReference>
<dbReference type="SMART" id="SM00678">
    <property type="entry name" value="WWE"/>
    <property type="match status" value="1"/>
</dbReference>
<feature type="compositionally biased region" description="Low complexity" evidence="12">
    <location>
        <begin position="214"/>
        <end position="263"/>
    </location>
</feature>
<evidence type="ECO:0000259" key="14">
    <source>
        <dbReference type="PROSITE" id="PS50918"/>
    </source>
</evidence>
<dbReference type="Pfam" id="PF02825">
    <property type="entry name" value="WWE"/>
    <property type="match status" value="1"/>
</dbReference>
<evidence type="ECO:0000256" key="12">
    <source>
        <dbReference type="SAM" id="MobiDB-lite"/>
    </source>
</evidence>
<dbReference type="OrthoDB" id="2449614at2759"/>
<dbReference type="InterPro" id="IPR037197">
    <property type="entry name" value="WWE_dom_sf"/>
</dbReference>
<organism evidence="15 16">
    <name type="scientific">Elysia chlorotica</name>
    <name type="common">Eastern emerald elysia</name>
    <name type="synonym">Sea slug</name>
    <dbReference type="NCBI Taxonomy" id="188477"/>
    <lineage>
        <taxon>Eukaryota</taxon>
        <taxon>Metazoa</taxon>
        <taxon>Spiralia</taxon>
        <taxon>Lophotrochozoa</taxon>
        <taxon>Mollusca</taxon>
        <taxon>Gastropoda</taxon>
        <taxon>Heterobranchia</taxon>
        <taxon>Euthyneura</taxon>
        <taxon>Panpulmonata</taxon>
        <taxon>Sacoglossa</taxon>
        <taxon>Placobranchoidea</taxon>
        <taxon>Plakobranchidae</taxon>
        <taxon>Elysia</taxon>
    </lineage>
</organism>
<evidence type="ECO:0000256" key="5">
    <source>
        <dbReference type="ARBA" id="ARBA00022723"/>
    </source>
</evidence>
<dbReference type="Gene3D" id="3.30.390.130">
    <property type="match status" value="1"/>
</dbReference>
<evidence type="ECO:0000256" key="11">
    <source>
        <dbReference type="RuleBase" id="RU367105"/>
    </source>
</evidence>
<feature type="domain" description="RING-type" evidence="13">
    <location>
        <begin position="347"/>
        <end position="404"/>
    </location>
</feature>
<dbReference type="GO" id="GO:0061630">
    <property type="term" value="F:ubiquitin protein ligase activity"/>
    <property type="evidence" value="ECO:0007669"/>
    <property type="project" value="UniProtKB-UniRule"/>
</dbReference>
<dbReference type="SUPFAM" id="SSF57850">
    <property type="entry name" value="RING/U-box"/>
    <property type="match status" value="1"/>
</dbReference>
<comment type="subcellular location">
    <subcellularLocation>
        <location evidence="11">Cytoplasm</location>
    </subcellularLocation>
</comment>
<dbReference type="STRING" id="188477.A0A3S1BAW2"/>
<feature type="domain" description="WWE" evidence="14">
    <location>
        <begin position="78"/>
        <end position="165"/>
    </location>
</feature>
<dbReference type="SUPFAM" id="SSF117839">
    <property type="entry name" value="WWE domain"/>
    <property type="match status" value="2"/>
</dbReference>
<evidence type="ECO:0000256" key="6">
    <source>
        <dbReference type="ARBA" id="ARBA00022737"/>
    </source>
</evidence>
<evidence type="ECO:0000313" key="15">
    <source>
        <dbReference type="EMBL" id="RUS79172.1"/>
    </source>
</evidence>
<dbReference type="GO" id="GO:0008270">
    <property type="term" value="F:zinc ion binding"/>
    <property type="evidence" value="ECO:0007669"/>
    <property type="project" value="UniProtKB-KW"/>
</dbReference>
<evidence type="ECO:0000256" key="8">
    <source>
        <dbReference type="ARBA" id="ARBA00022833"/>
    </source>
</evidence>
<dbReference type="CDD" id="cd09633">
    <property type="entry name" value="Deltex_C"/>
    <property type="match status" value="1"/>
</dbReference>
<dbReference type="PROSITE" id="PS50918">
    <property type="entry name" value="WWE"/>
    <property type="match status" value="2"/>
</dbReference>
<sequence>MSVIVWGRNNDYRLLTPYPPEVSNSIEEIFAANKTTFKNLGRIQLGSFSPDYANYSIDTALMKQCQTDSGRRFAVKRSTMESYSALAKGYIWEFEGDTPNHWFSYDVTTMLYLEEAYTKLMKRKSKSRKAQHVVDMSRSFMPYVIDVEKMQQTRSGIGTVRNVRRQPLTQPYKTGTLDSPSDDDQGSLSDDLAQNIPTVTRSSLKRRNVASNGATAQPTAASVAASVGQQSSAPASTQVQQPPATGAAATAVKQAPAAAATKKSLSKKRQGSGSSRKKDKAAAKEREALPTEKNIKINTKKGKKARPAEEVLQQYTTVIRVDDKNHREDDNDMDADEGTEERENHDCCICCDKLSGPSGYGEGLACADVVVQLKRCAHKFHRFCLLEMYKSTHKNESLQCPSCKLIYGEKTGTCPAGVMRWDILSGSSVAGYEGYDTISVSYDIRSGVQGPEHPKPGQAFYTQGFPRVGYLPDTDKGRKVCTFFFVFISSNLLMFTVGTSYTTGSSDVVTWNEIHHKTELYGNYSGHGYPDASYLDNVILELADHGVTEDCL</sequence>
<dbReference type="InterPro" id="IPR039398">
    <property type="entry name" value="Deltex_fam"/>
</dbReference>
<evidence type="ECO:0000259" key="13">
    <source>
        <dbReference type="PROSITE" id="PS50089"/>
    </source>
</evidence>
<dbReference type="AlphaFoldDB" id="A0A3S1BAW2"/>
<feature type="compositionally biased region" description="Basic and acidic residues" evidence="12">
    <location>
        <begin position="280"/>
        <end position="291"/>
    </location>
</feature>
<dbReference type="InterPro" id="IPR018123">
    <property type="entry name" value="WWE-dom_subgr"/>
</dbReference>
<dbReference type="InterPro" id="IPR039399">
    <property type="entry name" value="Deltex_C_sf"/>
</dbReference>
<keyword evidence="4 11" id="KW-0808">Transferase</keyword>
<dbReference type="InterPro" id="IPR039396">
    <property type="entry name" value="Deltex_C"/>
</dbReference>
<dbReference type="Gene3D" id="3.30.40.10">
    <property type="entry name" value="Zinc/RING finger domain, C3HC4 (zinc finger)"/>
    <property type="match status" value="1"/>
</dbReference>
<comment type="catalytic activity">
    <reaction evidence="1 11">
        <text>S-ubiquitinyl-[E2 ubiquitin-conjugating enzyme]-L-cysteine + [acceptor protein]-L-lysine = [E2 ubiquitin-conjugating enzyme]-L-cysteine + N(6)-ubiquitinyl-[acceptor protein]-L-lysine.</text>
        <dbReference type="EC" id="2.3.2.27"/>
    </reaction>
</comment>
<reference evidence="15 16" key="1">
    <citation type="submission" date="2019-01" db="EMBL/GenBank/DDBJ databases">
        <title>A draft genome assembly of the solar-powered sea slug Elysia chlorotica.</title>
        <authorList>
            <person name="Cai H."/>
            <person name="Li Q."/>
            <person name="Fang X."/>
            <person name="Li J."/>
            <person name="Curtis N.E."/>
            <person name="Altenburger A."/>
            <person name="Shibata T."/>
            <person name="Feng M."/>
            <person name="Maeda T."/>
            <person name="Schwartz J.A."/>
            <person name="Shigenobu S."/>
            <person name="Lundholm N."/>
            <person name="Nishiyama T."/>
            <person name="Yang H."/>
            <person name="Hasebe M."/>
            <person name="Li S."/>
            <person name="Pierce S.K."/>
            <person name="Wang J."/>
        </authorList>
    </citation>
    <scope>NUCLEOTIDE SEQUENCE [LARGE SCALE GENOMIC DNA]</scope>
    <source>
        <strain evidence="15">EC2010</strain>
        <tissue evidence="15">Whole organism of an adult</tissue>
    </source>
</reference>
<keyword evidence="6" id="KW-0677">Repeat</keyword>
<keyword evidence="5 11" id="KW-0479">Metal-binding</keyword>
<feature type="region of interest" description="Disordered" evidence="12">
    <location>
        <begin position="156"/>
        <end position="291"/>
    </location>
</feature>